<keyword evidence="2" id="KW-1185">Reference proteome</keyword>
<proteinExistence type="predicted"/>
<evidence type="ECO:0000313" key="2">
    <source>
        <dbReference type="Proteomes" id="UP000886501"/>
    </source>
</evidence>
<sequence>MMMSWCGSPGQVTTRSDWNDSDQPLFALQEVDLPWPIPNCPRSPTTTTTTSPPPHTTMAVALAEFPVPAPALANICATRPQISTRPLRPSEYYPPGTSRTSKIRTDVDADRIYNATAVQHTHILQQLEEAEKNARDALFTLEMMEMELARETSAIKSTLSYLSELLPSHEFEEMCDFAFDQSKKDWENEWKREWVEDGTEKGKFIDRPRDPPKKRRPDPSPSPPTPHVPSSPLPPSSPPPPTPPVNTQDRLPPRTSPVRINGVPLNKWKWPTRPRSPLPPDGFRAPWGFVDKFGSTRYRPTPAEPLAGPSQPQQSRRLKRDRRRVEMHQDGTLVLVDPTEDIEAQRREIMQQIRFQAQRKLPAEAEISLGKIVQTGYTDRTQDPPVTWFRVFEDEGPLSSDLTNPFAQDDHIPPTYLELHSTRSGQAESEQEPESEGNSHVQDNQQ</sequence>
<reference evidence="1" key="1">
    <citation type="submission" date="2019-10" db="EMBL/GenBank/DDBJ databases">
        <authorList>
            <consortium name="DOE Joint Genome Institute"/>
            <person name="Kuo A."/>
            <person name="Miyauchi S."/>
            <person name="Kiss E."/>
            <person name="Drula E."/>
            <person name="Kohler A."/>
            <person name="Sanchez-Garcia M."/>
            <person name="Andreopoulos B."/>
            <person name="Barry K.W."/>
            <person name="Bonito G."/>
            <person name="Buee M."/>
            <person name="Carver A."/>
            <person name="Chen C."/>
            <person name="Cichocki N."/>
            <person name="Clum A."/>
            <person name="Culley D."/>
            <person name="Crous P.W."/>
            <person name="Fauchery L."/>
            <person name="Girlanda M."/>
            <person name="Hayes R."/>
            <person name="Keri Z."/>
            <person name="Labutti K."/>
            <person name="Lipzen A."/>
            <person name="Lombard V."/>
            <person name="Magnuson J."/>
            <person name="Maillard F."/>
            <person name="Morin E."/>
            <person name="Murat C."/>
            <person name="Nolan M."/>
            <person name="Ohm R."/>
            <person name="Pangilinan J."/>
            <person name="Pereira M."/>
            <person name="Perotto S."/>
            <person name="Peter M."/>
            <person name="Riley R."/>
            <person name="Sitrit Y."/>
            <person name="Stielow B."/>
            <person name="Szollosi G."/>
            <person name="Zifcakova L."/>
            <person name="Stursova M."/>
            <person name="Spatafora J.W."/>
            <person name="Tedersoo L."/>
            <person name="Vaario L.-M."/>
            <person name="Yamada A."/>
            <person name="Yan M."/>
            <person name="Wang P."/>
            <person name="Xu J."/>
            <person name="Bruns T."/>
            <person name="Baldrian P."/>
            <person name="Vilgalys R."/>
            <person name="Henrissat B."/>
            <person name="Grigoriev I.V."/>
            <person name="Hibbett D."/>
            <person name="Nagy L.G."/>
            <person name="Martin F.M."/>
        </authorList>
    </citation>
    <scope>NUCLEOTIDE SEQUENCE</scope>
    <source>
        <strain evidence="1">P2</strain>
    </source>
</reference>
<name>A0ACB6ZMP7_THEGA</name>
<comment type="caution">
    <text evidence="1">The sequence shown here is derived from an EMBL/GenBank/DDBJ whole genome shotgun (WGS) entry which is preliminary data.</text>
</comment>
<evidence type="ECO:0000313" key="1">
    <source>
        <dbReference type="EMBL" id="KAF9650603.1"/>
    </source>
</evidence>
<protein>
    <submittedName>
        <fullName evidence="1">Uncharacterized protein</fullName>
    </submittedName>
</protein>
<accession>A0ACB6ZMP7</accession>
<gene>
    <name evidence="1" type="ORF">BDM02DRAFT_1324028</name>
</gene>
<dbReference type="EMBL" id="MU117983">
    <property type="protein sequence ID" value="KAF9650603.1"/>
    <property type="molecule type" value="Genomic_DNA"/>
</dbReference>
<dbReference type="Proteomes" id="UP000886501">
    <property type="component" value="Unassembled WGS sequence"/>
</dbReference>
<organism evidence="1 2">
    <name type="scientific">Thelephora ganbajun</name>
    <name type="common">Ganba fungus</name>
    <dbReference type="NCBI Taxonomy" id="370292"/>
    <lineage>
        <taxon>Eukaryota</taxon>
        <taxon>Fungi</taxon>
        <taxon>Dikarya</taxon>
        <taxon>Basidiomycota</taxon>
        <taxon>Agaricomycotina</taxon>
        <taxon>Agaricomycetes</taxon>
        <taxon>Thelephorales</taxon>
        <taxon>Thelephoraceae</taxon>
        <taxon>Thelephora</taxon>
    </lineage>
</organism>
<reference evidence="1" key="2">
    <citation type="journal article" date="2020" name="Nat. Commun.">
        <title>Large-scale genome sequencing of mycorrhizal fungi provides insights into the early evolution of symbiotic traits.</title>
        <authorList>
            <person name="Miyauchi S."/>
            <person name="Kiss E."/>
            <person name="Kuo A."/>
            <person name="Drula E."/>
            <person name="Kohler A."/>
            <person name="Sanchez-Garcia M."/>
            <person name="Morin E."/>
            <person name="Andreopoulos B."/>
            <person name="Barry K.W."/>
            <person name="Bonito G."/>
            <person name="Buee M."/>
            <person name="Carver A."/>
            <person name="Chen C."/>
            <person name="Cichocki N."/>
            <person name="Clum A."/>
            <person name="Culley D."/>
            <person name="Crous P.W."/>
            <person name="Fauchery L."/>
            <person name="Girlanda M."/>
            <person name="Hayes R.D."/>
            <person name="Keri Z."/>
            <person name="LaButti K."/>
            <person name="Lipzen A."/>
            <person name="Lombard V."/>
            <person name="Magnuson J."/>
            <person name="Maillard F."/>
            <person name="Murat C."/>
            <person name="Nolan M."/>
            <person name="Ohm R.A."/>
            <person name="Pangilinan J."/>
            <person name="Pereira M.F."/>
            <person name="Perotto S."/>
            <person name="Peter M."/>
            <person name="Pfister S."/>
            <person name="Riley R."/>
            <person name="Sitrit Y."/>
            <person name="Stielow J.B."/>
            <person name="Szollosi G."/>
            <person name="Zifcakova L."/>
            <person name="Stursova M."/>
            <person name="Spatafora J.W."/>
            <person name="Tedersoo L."/>
            <person name="Vaario L.M."/>
            <person name="Yamada A."/>
            <person name="Yan M."/>
            <person name="Wang P."/>
            <person name="Xu J."/>
            <person name="Bruns T."/>
            <person name="Baldrian P."/>
            <person name="Vilgalys R."/>
            <person name="Dunand C."/>
            <person name="Henrissat B."/>
            <person name="Grigoriev I.V."/>
            <person name="Hibbett D."/>
            <person name="Nagy L.G."/>
            <person name="Martin F.M."/>
        </authorList>
    </citation>
    <scope>NUCLEOTIDE SEQUENCE</scope>
    <source>
        <strain evidence="1">P2</strain>
    </source>
</reference>